<comment type="caution">
    <text evidence="8">The sequence shown here is derived from an EMBL/GenBank/DDBJ whole genome shotgun (WGS) entry which is preliminary data.</text>
</comment>
<feature type="transmembrane region" description="Helical" evidence="6">
    <location>
        <begin position="247"/>
        <end position="267"/>
    </location>
</feature>
<protein>
    <submittedName>
        <fullName evidence="8">DMT family transporter</fullName>
    </submittedName>
</protein>
<feature type="transmembrane region" description="Helical" evidence="6">
    <location>
        <begin position="217"/>
        <end position="235"/>
    </location>
</feature>
<keyword evidence="3 6" id="KW-0812">Transmembrane</keyword>
<evidence type="ECO:0000256" key="3">
    <source>
        <dbReference type="ARBA" id="ARBA00022692"/>
    </source>
</evidence>
<gene>
    <name evidence="8" type="ORF">Q2T52_25475</name>
</gene>
<feature type="transmembrane region" description="Helical" evidence="6">
    <location>
        <begin position="279"/>
        <end position="297"/>
    </location>
</feature>
<evidence type="ECO:0000256" key="2">
    <source>
        <dbReference type="ARBA" id="ARBA00007362"/>
    </source>
</evidence>
<dbReference type="PANTHER" id="PTHR32322:SF2">
    <property type="entry name" value="EAMA DOMAIN-CONTAINING PROTEIN"/>
    <property type="match status" value="1"/>
</dbReference>
<comment type="subcellular location">
    <subcellularLocation>
        <location evidence="1">Membrane</location>
        <topology evidence="1">Multi-pass membrane protein</topology>
    </subcellularLocation>
</comment>
<evidence type="ECO:0000259" key="7">
    <source>
        <dbReference type="Pfam" id="PF00892"/>
    </source>
</evidence>
<organism evidence="8 9">
    <name type="scientific">Rhizobium oryzicola</name>
    <dbReference type="NCBI Taxonomy" id="1232668"/>
    <lineage>
        <taxon>Bacteria</taxon>
        <taxon>Pseudomonadati</taxon>
        <taxon>Pseudomonadota</taxon>
        <taxon>Alphaproteobacteria</taxon>
        <taxon>Hyphomicrobiales</taxon>
        <taxon>Rhizobiaceae</taxon>
        <taxon>Rhizobium/Agrobacterium group</taxon>
        <taxon>Rhizobium</taxon>
    </lineage>
</organism>
<keyword evidence="4 6" id="KW-1133">Transmembrane helix</keyword>
<evidence type="ECO:0000256" key="6">
    <source>
        <dbReference type="SAM" id="Phobius"/>
    </source>
</evidence>
<evidence type="ECO:0000256" key="5">
    <source>
        <dbReference type="ARBA" id="ARBA00023136"/>
    </source>
</evidence>
<evidence type="ECO:0000313" key="9">
    <source>
        <dbReference type="Proteomes" id="UP001169006"/>
    </source>
</evidence>
<feature type="transmembrane region" description="Helical" evidence="6">
    <location>
        <begin position="99"/>
        <end position="120"/>
    </location>
</feature>
<accession>A0ABT8T4T4</accession>
<reference evidence="8" key="2">
    <citation type="submission" date="2023-07" db="EMBL/GenBank/DDBJ databases">
        <authorList>
            <person name="Sun H."/>
        </authorList>
    </citation>
    <scope>NUCLEOTIDE SEQUENCE</scope>
    <source>
        <strain evidence="8">05753</strain>
    </source>
</reference>
<dbReference type="InterPro" id="IPR037185">
    <property type="entry name" value="EmrE-like"/>
</dbReference>
<feature type="transmembrane region" description="Helical" evidence="6">
    <location>
        <begin position="69"/>
        <end position="87"/>
    </location>
</feature>
<dbReference type="Proteomes" id="UP001169006">
    <property type="component" value="Unassembled WGS sequence"/>
</dbReference>
<dbReference type="SUPFAM" id="SSF103481">
    <property type="entry name" value="Multidrug resistance efflux transporter EmrE"/>
    <property type="match status" value="2"/>
</dbReference>
<keyword evidence="9" id="KW-1185">Reference proteome</keyword>
<feature type="transmembrane region" description="Helical" evidence="6">
    <location>
        <begin position="155"/>
        <end position="171"/>
    </location>
</feature>
<feature type="domain" description="EamA" evidence="7">
    <location>
        <begin position="41"/>
        <end position="170"/>
    </location>
</feature>
<evidence type="ECO:0000256" key="1">
    <source>
        <dbReference type="ARBA" id="ARBA00004141"/>
    </source>
</evidence>
<keyword evidence="5 6" id="KW-0472">Membrane</keyword>
<proteinExistence type="inferred from homology"/>
<dbReference type="PANTHER" id="PTHR32322">
    <property type="entry name" value="INNER MEMBRANE TRANSPORTER"/>
    <property type="match status" value="1"/>
</dbReference>
<dbReference type="InterPro" id="IPR000620">
    <property type="entry name" value="EamA_dom"/>
</dbReference>
<feature type="transmembrane region" description="Helical" evidence="6">
    <location>
        <begin position="183"/>
        <end position="205"/>
    </location>
</feature>
<dbReference type="EMBL" id="JAUKWQ010000015">
    <property type="protein sequence ID" value="MDO1585455.1"/>
    <property type="molecule type" value="Genomic_DNA"/>
</dbReference>
<dbReference type="RefSeq" id="WP_302079738.1">
    <property type="nucleotide sequence ID" value="NZ_JAUKWQ010000015.1"/>
</dbReference>
<sequence length="325" mass="35218">MSLVEIATEPSSVAIFAVALSSSAGASRVKAKKQNDMIPFYYALTVIIWGTTWIAIKFQLGVIAVEASIAYRFALASAIFFLSLSVTKRLSWIPLRQQPYVIAQGCCLFSFNFVCFYLATDYIPSGLVAVVFSTAAIFNSAIAFLVYGRRPSGQTLLAVFVGTLGVFFLFFPAFNGTEFESKALIGLALSMTGTLSFSLGTIVSTHIRNKGFPTASVNAYAMLYGAIIVCLFAYIRHISFSFDLSVQYVGSLLYLAVIGSVVALTTYLTVAHKLGPEKAAYMTVLFPVLAIVISIFAEGYQFTLLSVVGLLSILTGNVLMFYKGR</sequence>
<name>A0ABT8T4T4_9HYPH</name>
<comment type="similarity">
    <text evidence="2">Belongs to the EamA transporter family.</text>
</comment>
<dbReference type="Pfam" id="PF00892">
    <property type="entry name" value="EamA"/>
    <property type="match status" value="2"/>
</dbReference>
<feature type="domain" description="EamA" evidence="7">
    <location>
        <begin position="185"/>
        <end position="321"/>
    </location>
</feature>
<evidence type="ECO:0000256" key="4">
    <source>
        <dbReference type="ARBA" id="ARBA00022989"/>
    </source>
</evidence>
<feature type="transmembrane region" description="Helical" evidence="6">
    <location>
        <begin position="303"/>
        <end position="322"/>
    </location>
</feature>
<dbReference type="InterPro" id="IPR050638">
    <property type="entry name" value="AA-Vitamin_Transporters"/>
</dbReference>
<reference evidence="8" key="1">
    <citation type="journal article" date="2015" name="Int. J. Syst. Evol. Microbiol.">
        <title>Rhizobium oryzicola sp. nov., potential plant-growth-promoting endophytic bacteria isolated from rice roots.</title>
        <authorList>
            <person name="Zhang X.X."/>
            <person name="Gao J.S."/>
            <person name="Cao Y.H."/>
            <person name="Sheirdil R.A."/>
            <person name="Wang X.C."/>
            <person name="Zhang L."/>
        </authorList>
    </citation>
    <scope>NUCLEOTIDE SEQUENCE</scope>
    <source>
        <strain evidence="8">05753</strain>
    </source>
</reference>
<evidence type="ECO:0000313" key="8">
    <source>
        <dbReference type="EMBL" id="MDO1585455.1"/>
    </source>
</evidence>
<feature type="transmembrane region" description="Helical" evidence="6">
    <location>
        <begin position="41"/>
        <end position="63"/>
    </location>
</feature>
<feature type="transmembrane region" description="Helical" evidence="6">
    <location>
        <begin position="126"/>
        <end position="148"/>
    </location>
</feature>